<dbReference type="AlphaFoldDB" id="A0A516SD60"/>
<dbReference type="RefSeq" id="WP_144277491.1">
    <property type="nucleotide sequence ID" value="NZ_CP041730.1"/>
</dbReference>
<dbReference type="EMBL" id="CP041730">
    <property type="protein sequence ID" value="QDQ26092.1"/>
    <property type="molecule type" value="Genomic_DNA"/>
</dbReference>
<proteinExistence type="predicted"/>
<dbReference type="KEGG" id="cari:FNU76_06850"/>
<gene>
    <name evidence="1" type="ORF">FNU76_06850</name>
</gene>
<sequence>MMDQKQFTMLLAERAALQAMLAATPEEDVIDRGSFQAKLEEVECMLTQVVDVRAPAKTRLTSRGRPVVGTKEGE</sequence>
<reference evidence="2" key="1">
    <citation type="submission" date="2019-07" db="EMBL/GenBank/DDBJ databases">
        <title>Chitinimonas sp. nov., isolated from Ny-Alesund, arctica soil.</title>
        <authorList>
            <person name="Xu Q."/>
            <person name="Peng F."/>
        </authorList>
    </citation>
    <scope>NUCLEOTIDE SEQUENCE [LARGE SCALE GENOMIC DNA]</scope>
    <source>
        <strain evidence="2">R3-44</strain>
    </source>
</reference>
<dbReference type="Proteomes" id="UP000317550">
    <property type="component" value="Chromosome"/>
</dbReference>
<accession>A0A516SD60</accession>
<keyword evidence="2" id="KW-1185">Reference proteome</keyword>
<evidence type="ECO:0000313" key="2">
    <source>
        <dbReference type="Proteomes" id="UP000317550"/>
    </source>
</evidence>
<organism evidence="1 2">
    <name type="scientific">Chitinimonas arctica</name>
    <dbReference type="NCBI Taxonomy" id="2594795"/>
    <lineage>
        <taxon>Bacteria</taxon>
        <taxon>Pseudomonadati</taxon>
        <taxon>Pseudomonadota</taxon>
        <taxon>Betaproteobacteria</taxon>
        <taxon>Neisseriales</taxon>
        <taxon>Chitinibacteraceae</taxon>
        <taxon>Chitinimonas</taxon>
    </lineage>
</organism>
<evidence type="ECO:0000313" key="1">
    <source>
        <dbReference type="EMBL" id="QDQ26092.1"/>
    </source>
</evidence>
<protein>
    <submittedName>
        <fullName evidence="1">Uncharacterized protein</fullName>
    </submittedName>
</protein>
<name>A0A516SD60_9NEIS</name>